<accession>A0A2S8BDK3</accession>
<feature type="region of interest" description="Disordered" evidence="1">
    <location>
        <begin position="36"/>
        <end position="64"/>
    </location>
</feature>
<dbReference type="Proteomes" id="UP000238296">
    <property type="component" value="Unassembled WGS sequence"/>
</dbReference>
<evidence type="ECO:0000313" key="3">
    <source>
        <dbReference type="Proteomes" id="UP000238296"/>
    </source>
</evidence>
<evidence type="ECO:0000256" key="1">
    <source>
        <dbReference type="SAM" id="MobiDB-lite"/>
    </source>
</evidence>
<reference evidence="2 3" key="1">
    <citation type="journal article" date="2017" name="Int. J. Syst. Evol. Microbiol.">
        <title>Mycobacterium talmoniae sp. nov., a slowly growing mycobacterium isolated from human respiratory samples.</title>
        <authorList>
            <person name="Davidson R.M."/>
            <person name="DeGroote M.A."/>
            <person name="Marola J.L."/>
            <person name="Buss S."/>
            <person name="Jones V."/>
            <person name="McNeil M.R."/>
            <person name="Freifeld A.G."/>
            <person name="Elaine Epperson L."/>
            <person name="Hasan N.A."/>
            <person name="Jackson M."/>
            <person name="Iwen P.C."/>
            <person name="Salfinger M."/>
            <person name="Strong M."/>
        </authorList>
    </citation>
    <scope>NUCLEOTIDE SEQUENCE [LARGE SCALE GENOMIC DNA]</scope>
    <source>
        <strain evidence="2 3">ATCC BAA-2683</strain>
    </source>
</reference>
<evidence type="ECO:0000313" key="2">
    <source>
        <dbReference type="EMBL" id="PQM44740.1"/>
    </source>
</evidence>
<name>A0A2S8BDK3_9MYCO</name>
<proteinExistence type="predicted"/>
<dbReference type="EMBL" id="PPEA01000722">
    <property type="protein sequence ID" value="PQM44740.1"/>
    <property type="molecule type" value="Genomic_DNA"/>
</dbReference>
<protein>
    <submittedName>
        <fullName evidence="2">Uncharacterized protein</fullName>
    </submittedName>
</protein>
<gene>
    <name evidence="2" type="ORF">C1Y40_05099</name>
</gene>
<feature type="compositionally biased region" description="Polar residues" evidence="1">
    <location>
        <begin position="39"/>
        <end position="53"/>
    </location>
</feature>
<sequence length="90" mass="9303">MPPWEYPATCTLRPVVSLTVSIASLSATTWSARLRRIPPSTSSGEPKSMTQGSMPAACRMPTAPSSRVTSHMLADIIIGCTISTGGPAGG</sequence>
<organism evidence="2 3">
    <name type="scientific">Mycobacterium talmoniae</name>
    <dbReference type="NCBI Taxonomy" id="1858794"/>
    <lineage>
        <taxon>Bacteria</taxon>
        <taxon>Bacillati</taxon>
        <taxon>Actinomycetota</taxon>
        <taxon>Actinomycetes</taxon>
        <taxon>Mycobacteriales</taxon>
        <taxon>Mycobacteriaceae</taxon>
        <taxon>Mycobacterium</taxon>
    </lineage>
</organism>
<comment type="caution">
    <text evidence="2">The sequence shown here is derived from an EMBL/GenBank/DDBJ whole genome shotgun (WGS) entry which is preliminary data.</text>
</comment>
<dbReference type="AlphaFoldDB" id="A0A2S8BDK3"/>